<evidence type="ECO:0000313" key="3">
    <source>
        <dbReference type="EMBL" id="MIK91912.1"/>
    </source>
</evidence>
<sequence>MRLSTAIELERFSRREAAAYIGVTAQTLANWAHTGREKIPFHKSGRKVVYHKADLDAYIDSTRRTQTK</sequence>
<dbReference type="EMBL" id="AAACVH010000037">
    <property type="protein sequence ID" value="EAA8667131.1"/>
    <property type="molecule type" value="Genomic_DNA"/>
</dbReference>
<evidence type="ECO:0000313" key="4">
    <source>
        <dbReference type="EMBL" id="OHJ52689.1"/>
    </source>
</evidence>
<dbReference type="InterPro" id="IPR036388">
    <property type="entry name" value="WH-like_DNA-bd_sf"/>
</dbReference>
<dbReference type="Proteomes" id="UP000866740">
    <property type="component" value="Unassembled WGS sequence"/>
</dbReference>
<proteinExistence type="predicted"/>
<dbReference type="Pfam" id="PF12728">
    <property type="entry name" value="HTH_17"/>
    <property type="match status" value="1"/>
</dbReference>
<dbReference type="InterPro" id="IPR041657">
    <property type="entry name" value="HTH_17"/>
</dbReference>
<feature type="domain" description="Helix-turn-helix" evidence="1">
    <location>
        <begin position="15"/>
        <end position="61"/>
    </location>
</feature>
<dbReference type="Gene3D" id="1.10.10.10">
    <property type="entry name" value="Winged helix-like DNA-binding domain superfamily/Winged helix DNA-binding domain"/>
    <property type="match status" value="1"/>
</dbReference>
<dbReference type="InterPro" id="IPR009061">
    <property type="entry name" value="DNA-bd_dom_put_sf"/>
</dbReference>
<evidence type="ECO:0000259" key="1">
    <source>
        <dbReference type="Pfam" id="PF12728"/>
    </source>
</evidence>
<comment type="caution">
    <text evidence="4">The sequence shown here is derived from an EMBL/GenBank/DDBJ whole genome shotgun (WGS) entry which is preliminary data.</text>
</comment>
<keyword evidence="4" id="KW-0238">DNA-binding</keyword>
<evidence type="ECO:0000313" key="2">
    <source>
        <dbReference type="EMBL" id="EAA8667131.1"/>
    </source>
</evidence>
<name>A0A3F3IYU3_SALER</name>
<reference evidence="2" key="2">
    <citation type="submission" date="2018-08" db="EMBL/GenBank/DDBJ databases">
        <authorList>
            <consortium name="GenomeTrakr network: Whole genome sequencing for foodborne pathogen traceback"/>
        </authorList>
    </citation>
    <scope>NUCLEOTIDE SEQUENCE [LARGE SCALE GENOMIC DNA]</scope>
    <source>
        <strain evidence="3">FLUFL-1338</strain>
        <strain evidence="2">FLUFL-367</strain>
    </source>
</reference>
<dbReference type="GO" id="GO:0003677">
    <property type="term" value="F:DNA binding"/>
    <property type="evidence" value="ECO:0007669"/>
    <property type="project" value="UniProtKB-KW"/>
</dbReference>
<dbReference type="AlphaFoldDB" id="A0A3F3IYU3"/>
<dbReference type="EMBL" id="MLTE01000006">
    <property type="protein sequence ID" value="OHJ52689.1"/>
    <property type="molecule type" value="Genomic_DNA"/>
</dbReference>
<dbReference type="EMBL" id="RSMR01000008">
    <property type="protein sequence ID" value="MIK91912.1"/>
    <property type="molecule type" value="Genomic_DNA"/>
</dbReference>
<gene>
    <name evidence="4" type="ORF">A7S51_11005</name>
    <name evidence="3" type="ORF">KO51_10125</name>
    <name evidence="2" type="ORF">NL99_19555</name>
</gene>
<protein>
    <submittedName>
        <fullName evidence="4">DNA-binding protein</fullName>
    </submittedName>
</protein>
<dbReference type="RefSeq" id="WP_070867284.1">
    <property type="nucleotide sequence ID" value="NZ_MLTE01000006.1"/>
</dbReference>
<dbReference type="Proteomes" id="UP000839834">
    <property type="component" value="Unassembled WGS sequence"/>
</dbReference>
<dbReference type="NCBIfam" id="TIGR01764">
    <property type="entry name" value="excise"/>
    <property type="match status" value="1"/>
</dbReference>
<accession>A0A3F3IYU3</accession>
<organism evidence="4">
    <name type="scientific">Salmonella enterica</name>
    <name type="common">Salmonella choleraesuis</name>
    <dbReference type="NCBI Taxonomy" id="28901"/>
    <lineage>
        <taxon>Bacteria</taxon>
        <taxon>Pseudomonadati</taxon>
        <taxon>Pseudomonadota</taxon>
        <taxon>Gammaproteobacteria</taxon>
        <taxon>Enterobacterales</taxon>
        <taxon>Enterobacteriaceae</taxon>
        <taxon>Salmonella</taxon>
    </lineage>
</organism>
<reference evidence="4" key="1">
    <citation type="submission" date="2016-09" db="EMBL/GenBank/DDBJ databases">
        <title>Whole genome sequencing of Salmonella enterica.</title>
        <authorList>
            <person name="Bell R."/>
        </authorList>
    </citation>
    <scope>NUCLEOTIDE SEQUENCE [LARGE SCALE GENOMIC DNA]</scope>
    <source>
        <strain evidence="4">CFSAN044929</strain>
    </source>
</reference>
<dbReference type="InterPro" id="IPR010093">
    <property type="entry name" value="SinI_DNA-bd"/>
</dbReference>
<dbReference type="Proteomes" id="UP000885283">
    <property type="component" value="Unassembled WGS sequence"/>
</dbReference>
<dbReference type="SUPFAM" id="SSF46955">
    <property type="entry name" value="Putative DNA-binding domain"/>
    <property type="match status" value="1"/>
</dbReference>